<gene>
    <name evidence="1" type="ORF">AAHA92_13994</name>
</gene>
<name>A0ABD1HE65_SALDI</name>
<accession>A0ABD1HE65</accession>
<reference evidence="1 2" key="1">
    <citation type="submission" date="2024-06" db="EMBL/GenBank/DDBJ databases">
        <title>A chromosome level genome sequence of Diviner's sage (Salvia divinorum).</title>
        <authorList>
            <person name="Ford S.A."/>
            <person name="Ro D.-K."/>
            <person name="Ness R.W."/>
            <person name="Phillips M.A."/>
        </authorList>
    </citation>
    <scope>NUCLEOTIDE SEQUENCE [LARGE SCALE GENOMIC DNA]</scope>
    <source>
        <strain evidence="1">SAF-2024a</strain>
        <tissue evidence="1">Leaf</tissue>
    </source>
</reference>
<proteinExistence type="predicted"/>
<comment type="caution">
    <text evidence="1">The sequence shown here is derived from an EMBL/GenBank/DDBJ whole genome shotgun (WGS) entry which is preliminary data.</text>
</comment>
<dbReference type="EMBL" id="JBEAFC010000006">
    <property type="protein sequence ID" value="KAL1553301.1"/>
    <property type="molecule type" value="Genomic_DNA"/>
</dbReference>
<evidence type="ECO:0000313" key="1">
    <source>
        <dbReference type="EMBL" id="KAL1553301.1"/>
    </source>
</evidence>
<protein>
    <submittedName>
        <fullName evidence="1">Uncharacterized protein</fullName>
    </submittedName>
</protein>
<dbReference type="AlphaFoldDB" id="A0ABD1HE65"/>
<evidence type="ECO:0000313" key="2">
    <source>
        <dbReference type="Proteomes" id="UP001567538"/>
    </source>
</evidence>
<keyword evidence="2" id="KW-1185">Reference proteome</keyword>
<dbReference type="Proteomes" id="UP001567538">
    <property type="component" value="Unassembled WGS sequence"/>
</dbReference>
<sequence length="90" mass="10064">MSQVLQLKQRRTHLSTQQAHLCITVRTSWRRAAESELDHICSFAAAADASSFTAIFFSLPRRQPTCRIGADADAGSCTISLLYLYIYILV</sequence>
<organism evidence="1 2">
    <name type="scientific">Salvia divinorum</name>
    <name type="common">Maria pastora</name>
    <name type="synonym">Diviner's sage</name>
    <dbReference type="NCBI Taxonomy" id="28513"/>
    <lineage>
        <taxon>Eukaryota</taxon>
        <taxon>Viridiplantae</taxon>
        <taxon>Streptophyta</taxon>
        <taxon>Embryophyta</taxon>
        <taxon>Tracheophyta</taxon>
        <taxon>Spermatophyta</taxon>
        <taxon>Magnoliopsida</taxon>
        <taxon>eudicotyledons</taxon>
        <taxon>Gunneridae</taxon>
        <taxon>Pentapetalae</taxon>
        <taxon>asterids</taxon>
        <taxon>lamiids</taxon>
        <taxon>Lamiales</taxon>
        <taxon>Lamiaceae</taxon>
        <taxon>Nepetoideae</taxon>
        <taxon>Mentheae</taxon>
        <taxon>Salviinae</taxon>
        <taxon>Salvia</taxon>
        <taxon>Salvia subgen. Calosphace</taxon>
    </lineage>
</organism>